<protein>
    <submittedName>
        <fullName evidence="3">XdhC family protein</fullName>
    </submittedName>
</protein>
<dbReference type="Proteomes" id="UP001300672">
    <property type="component" value="Chromosome"/>
</dbReference>
<dbReference type="InterPro" id="IPR027051">
    <property type="entry name" value="XdhC_Rossmann_dom"/>
</dbReference>
<dbReference type="InterPro" id="IPR052698">
    <property type="entry name" value="MoCofactor_Util/Proc"/>
</dbReference>
<dbReference type="InterPro" id="IPR003777">
    <property type="entry name" value="XdhC_CoxI"/>
</dbReference>
<sequence length="296" mass="32290">MTVSNTWGSAPRPIGSLLVMNADGHYSGSVSGGCIEQDLIARCQQGEWQALSKPCLVSYGVSATEAKHFGLPCGGCLELVIERVAANPDWQCLLEALNAGQLVERQLDLQSGHSRLILVSQAANQPTFSLEQTLLRKIFGSQWRMLLIGANQLAHYVAQFALALDYDVLVCDPRTDSEFVWTLPQVPISRVMPDDAVAELRHYQRSIILSLSHDPKLDDMALMQALHTDAFYIGALGSKASSDKRRARLRQLDISETELSKLHAPVGLAIGSRTPAEIAIAILADLTARRNAYADA</sequence>
<dbReference type="EMBL" id="CP124755">
    <property type="protein sequence ID" value="WGZ89853.1"/>
    <property type="molecule type" value="Genomic_DNA"/>
</dbReference>
<feature type="domain" description="XdhC Rossmann" evidence="2">
    <location>
        <begin position="145"/>
        <end position="286"/>
    </location>
</feature>
<dbReference type="PANTHER" id="PTHR30388:SF4">
    <property type="entry name" value="MOLYBDENUM COFACTOR INSERTION CHAPERONE PAOD"/>
    <property type="match status" value="1"/>
</dbReference>
<feature type="domain" description="XdhC- CoxI" evidence="1">
    <location>
        <begin position="2"/>
        <end position="45"/>
    </location>
</feature>
<dbReference type="Gene3D" id="3.40.50.720">
    <property type="entry name" value="NAD(P)-binding Rossmann-like Domain"/>
    <property type="match status" value="1"/>
</dbReference>
<organism evidence="3">
    <name type="scientific">Candidatus Thiocaldithrix dubininis</name>
    <dbReference type="NCBI Taxonomy" id="3080823"/>
    <lineage>
        <taxon>Bacteria</taxon>
        <taxon>Pseudomonadati</taxon>
        <taxon>Pseudomonadota</taxon>
        <taxon>Gammaproteobacteria</taxon>
        <taxon>Thiotrichales</taxon>
        <taxon>Thiotrichaceae</taxon>
        <taxon>Candidatus Thiocaldithrix</taxon>
    </lineage>
</organism>
<reference evidence="3" key="1">
    <citation type="journal article" date="2023" name="Int. J. Mol. Sci.">
        <title>Metagenomics Revealed a New Genus 'Candidatus Thiocaldithrix dubininis' gen. nov., sp. nov. and a New Species 'Candidatus Thiothrix putei' sp. nov. in the Family Thiotrichaceae, Some Members of Which Have Traits of Both Na+- and H+-Motive Energetics.</title>
        <authorList>
            <person name="Ravin N.V."/>
            <person name="Muntyan M.S."/>
            <person name="Smolyakov D.D."/>
            <person name="Rudenko T.S."/>
            <person name="Beletsky A.V."/>
            <person name="Mardanov A.V."/>
            <person name="Grabovich M.Y."/>
        </authorList>
    </citation>
    <scope>NUCLEOTIDE SEQUENCE</scope>
    <source>
        <strain evidence="3">GKL-01</strain>
    </source>
</reference>
<dbReference type="AlphaFoldDB" id="A0AA95KJE4"/>
<reference evidence="3" key="2">
    <citation type="submission" date="2023-04" db="EMBL/GenBank/DDBJ databases">
        <authorList>
            <person name="Beletskiy A.V."/>
            <person name="Mardanov A.V."/>
            <person name="Ravin N.V."/>
        </authorList>
    </citation>
    <scope>NUCLEOTIDE SEQUENCE</scope>
    <source>
        <strain evidence="3">GKL-01</strain>
    </source>
</reference>
<evidence type="ECO:0000259" key="1">
    <source>
        <dbReference type="Pfam" id="PF02625"/>
    </source>
</evidence>
<evidence type="ECO:0000313" key="3">
    <source>
        <dbReference type="EMBL" id="WGZ89853.1"/>
    </source>
</evidence>
<name>A0AA95KJE4_9GAMM</name>
<accession>A0AA95KJE4</accession>
<dbReference type="Pfam" id="PF13478">
    <property type="entry name" value="XdhC_C"/>
    <property type="match status" value="1"/>
</dbReference>
<proteinExistence type="predicted"/>
<dbReference type="PANTHER" id="PTHR30388">
    <property type="entry name" value="ALDEHYDE OXIDOREDUCTASE MOLYBDENUM COFACTOR ASSEMBLY PROTEIN"/>
    <property type="match status" value="1"/>
</dbReference>
<dbReference type="KEGG" id="tdu:QJT80_10095"/>
<evidence type="ECO:0000259" key="2">
    <source>
        <dbReference type="Pfam" id="PF13478"/>
    </source>
</evidence>
<dbReference type="Pfam" id="PF02625">
    <property type="entry name" value="XdhC_CoxI"/>
    <property type="match status" value="1"/>
</dbReference>
<gene>
    <name evidence="3" type="ORF">QJT80_10095</name>
</gene>